<evidence type="ECO:0000256" key="1">
    <source>
        <dbReference type="SAM" id="Coils"/>
    </source>
</evidence>
<gene>
    <name evidence="3" type="ordered locus">GALLO_0474</name>
</gene>
<accession>A0AA36JWH0</accession>
<evidence type="ECO:0000313" key="4">
    <source>
        <dbReference type="Proteomes" id="UP000001517"/>
    </source>
</evidence>
<protein>
    <submittedName>
        <fullName evidence="3">Uncharacterized protein</fullName>
    </submittedName>
</protein>
<feature type="transmembrane region" description="Helical" evidence="2">
    <location>
        <begin position="256"/>
        <end position="278"/>
    </location>
</feature>
<dbReference type="KEGG" id="sga:GALLO_0474"/>
<keyword evidence="1" id="KW-0175">Coiled coil</keyword>
<keyword evidence="2" id="KW-0472">Membrane</keyword>
<feature type="transmembrane region" description="Helical" evidence="2">
    <location>
        <begin position="160"/>
        <end position="182"/>
    </location>
</feature>
<name>A0AA36JWH0_STRG3</name>
<evidence type="ECO:0000313" key="3">
    <source>
        <dbReference type="EMBL" id="CBI12966.1"/>
    </source>
</evidence>
<reference evidence="3 4" key="1">
    <citation type="journal article" date="2010" name="J. Bacteriol.">
        <title>Genome sequence of Streptococcus gallolyticus: insights into its adaptation to the bovine rumen and its ability to cause endocarditis.</title>
        <authorList>
            <person name="Rusniok C."/>
            <person name="Couve E."/>
            <person name="Da Cunha V."/>
            <person name="El Gana R."/>
            <person name="Zidane N."/>
            <person name="Bouchier C."/>
            <person name="Poyart C."/>
            <person name="Leclercq R."/>
            <person name="Trieu-Cuot P."/>
            <person name="Glaser P."/>
        </authorList>
    </citation>
    <scope>NUCLEOTIDE SEQUENCE [LARGE SCALE GENOMIC DNA]</scope>
    <source>
        <strain evidence="3 4">UCN34</strain>
    </source>
</reference>
<dbReference type="EMBL" id="FN597254">
    <property type="protein sequence ID" value="CBI12966.1"/>
    <property type="molecule type" value="Genomic_DNA"/>
</dbReference>
<sequence>MTVDLENLAVDEQAIYLVISEKIEPFMIEDSSNRVVLNLIFSTLEKRIEIPYEFITDFVFSNAEENSTEDNEWLNNNIKLLVEKYKGDSNDTFKKNLNKINRHYNLAQVQKEYILQNIDVRSHELEEHIDLLESKTENVQSKIEDSQNLIDKIDATKSSIYTDFIAILGVFSSFVFVMFGGFSALSEILGSLSQANVSLGKVFLMSSFLMGTVFTIIYSLLLWVSKIIDKPITRQVCKCKTNSCKSLWHAVKRHKFYCIIILTMSLLFLSGLVMIIYFPKI</sequence>
<organism evidence="3 4">
    <name type="scientific">Streptococcus gallolyticus (strain UCN34)</name>
    <dbReference type="NCBI Taxonomy" id="637909"/>
    <lineage>
        <taxon>Bacteria</taxon>
        <taxon>Bacillati</taxon>
        <taxon>Bacillota</taxon>
        <taxon>Bacilli</taxon>
        <taxon>Lactobacillales</taxon>
        <taxon>Streptococcaceae</taxon>
        <taxon>Streptococcus</taxon>
    </lineage>
</organism>
<keyword evidence="2" id="KW-1133">Transmembrane helix</keyword>
<keyword evidence="2" id="KW-0812">Transmembrane</keyword>
<dbReference type="RefSeq" id="WP_012961521.1">
    <property type="nucleotide sequence ID" value="NC_013798.1"/>
</dbReference>
<feature type="coiled-coil region" evidence="1">
    <location>
        <begin position="115"/>
        <end position="149"/>
    </location>
</feature>
<dbReference type="Proteomes" id="UP000001517">
    <property type="component" value="Chromosome"/>
</dbReference>
<evidence type="ECO:0000256" key="2">
    <source>
        <dbReference type="SAM" id="Phobius"/>
    </source>
</evidence>
<dbReference type="AlphaFoldDB" id="A0AA36JWH0"/>
<feature type="transmembrane region" description="Helical" evidence="2">
    <location>
        <begin position="202"/>
        <end position="224"/>
    </location>
</feature>
<proteinExistence type="predicted"/>